<evidence type="ECO:0000313" key="3">
    <source>
        <dbReference type="Proteomes" id="UP000058857"/>
    </source>
</evidence>
<dbReference type="AlphaFoldDB" id="A0A0S2IYM9"/>
<protein>
    <submittedName>
        <fullName evidence="2">Uncharacterized protein</fullName>
    </submittedName>
</protein>
<dbReference type="PATRIC" id="fig|280505.15.peg.355"/>
<reference evidence="2 3" key="1">
    <citation type="journal article" date="2015" name="PLoS Negl. Trop. Dis.">
        <title>Distribution of Plasmids in Distinct Leptospira Pathogenic Species.</title>
        <authorList>
            <person name="Wang Y."/>
            <person name="Zhuang X."/>
            <person name="Zhong Y."/>
            <person name="Zhang C."/>
            <person name="Zhang Y."/>
            <person name="Zeng L."/>
            <person name="Zhu Y."/>
            <person name="He P."/>
            <person name="Dong K."/>
            <person name="Pal U."/>
            <person name="Guo X."/>
            <person name="Qin J."/>
        </authorList>
    </citation>
    <scope>NUCLEOTIDE SEQUENCE [LARGE SCALE GENOMIC DNA]</scope>
    <source>
        <strain evidence="2 3">56604</strain>
        <plasmid evidence="2">lbp2</plasmid>
        <plasmid evidence="3">Plasmid lbp2</plasmid>
    </source>
</reference>
<geneLocation type="plasmid" evidence="2 3">
    <name>lbp2</name>
</geneLocation>
<organism evidence="2">
    <name type="scientific">Leptospira borgpetersenii serovar Ballum</name>
    <dbReference type="NCBI Taxonomy" id="280505"/>
    <lineage>
        <taxon>Bacteria</taxon>
        <taxon>Pseudomonadati</taxon>
        <taxon>Spirochaetota</taxon>
        <taxon>Spirochaetia</taxon>
        <taxon>Leptospirales</taxon>
        <taxon>Leptospiraceae</taxon>
        <taxon>Leptospira</taxon>
    </lineage>
</organism>
<accession>A0A0S2IYM9</accession>
<sequence length="39" mass="4516">MRSYVRISLCLRLVNFATQEKSRSLWGTVSLFRIAQTAI</sequence>
<keyword evidence="2" id="KW-0614">Plasmid</keyword>
<evidence type="ECO:0000313" key="2">
    <source>
        <dbReference type="EMBL" id="ALO28621.1"/>
    </source>
</evidence>
<proteinExistence type="predicted"/>
<evidence type="ECO:0000313" key="1">
    <source>
        <dbReference type="EMBL" id="ALO24725.1"/>
    </source>
</evidence>
<gene>
    <name evidence="1" type="ORF">LBBP_00365</name>
    <name evidence="2" type="ORF">LBBP_04525</name>
</gene>
<dbReference type="EMBL" id="CP012032">
    <property type="protein sequence ID" value="ALO28621.1"/>
    <property type="molecule type" value="Genomic_DNA"/>
</dbReference>
<dbReference type="EMBL" id="CP012029">
    <property type="protein sequence ID" value="ALO24725.1"/>
    <property type="molecule type" value="Genomic_DNA"/>
</dbReference>
<dbReference type="Proteomes" id="UP000058857">
    <property type="component" value="Chromosome 1"/>
</dbReference>
<name>A0A0S2IYM9_LEPBO</name>
<dbReference type="Proteomes" id="UP000058857">
    <property type="component" value="Plasmid lbp2"/>
</dbReference>